<gene>
    <name evidence="3" type="ORF">EZ428_13935</name>
</gene>
<keyword evidence="1" id="KW-1133">Transmembrane helix</keyword>
<organism evidence="3 4">
    <name type="scientific">Pedobacter frigiditerrae</name>
    <dbReference type="NCBI Taxonomy" id="2530452"/>
    <lineage>
        <taxon>Bacteria</taxon>
        <taxon>Pseudomonadati</taxon>
        <taxon>Bacteroidota</taxon>
        <taxon>Sphingobacteriia</taxon>
        <taxon>Sphingobacteriales</taxon>
        <taxon>Sphingobacteriaceae</taxon>
        <taxon>Pedobacter</taxon>
    </lineage>
</organism>
<dbReference type="Proteomes" id="UP000292884">
    <property type="component" value="Unassembled WGS sequence"/>
</dbReference>
<dbReference type="Pfam" id="PF06580">
    <property type="entry name" value="His_kinase"/>
    <property type="match status" value="1"/>
</dbReference>
<dbReference type="SUPFAM" id="SSF55874">
    <property type="entry name" value="ATPase domain of HSP90 chaperone/DNA topoisomerase II/histidine kinase"/>
    <property type="match status" value="1"/>
</dbReference>
<dbReference type="InterPro" id="IPR010559">
    <property type="entry name" value="Sig_transdc_His_kin_internal"/>
</dbReference>
<dbReference type="PANTHER" id="PTHR34220">
    <property type="entry name" value="SENSOR HISTIDINE KINASE YPDA"/>
    <property type="match status" value="1"/>
</dbReference>
<feature type="domain" description="Signal transduction histidine kinase internal region" evidence="2">
    <location>
        <begin position="736"/>
        <end position="813"/>
    </location>
</feature>
<dbReference type="GO" id="GO:0000155">
    <property type="term" value="F:phosphorelay sensor kinase activity"/>
    <property type="evidence" value="ECO:0007669"/>
    <property type="project" value="InterPro"/>
</dbReference>
<dbReference type="InterPro" id="IPR036890">
    <property type="entry name" value="HATPase_C_sf"/>
</dbReference>
<reference evidence="3 4" key="1">
    <citation type="submission" date="2019-02" db="EMBL/GenBank/DDBJ databases">
        <title>Pedobacter sp. RP-1-13 sp. nov., isolated from Arctic soil.</title>
        <authorList>
            <person name="Dahal R.H."/>
        </authorList>
    </citation>
    <scope>NUCLEOTIDE SEQUENCE [LARGE SCALE GENOMIC DNA]</scope>
    <source>
        <strain evidence="3 4">RP-1-13</strain>
    </source>
</reference>
<evidence type="ECO:0000313" key="3">
    <source>
        <dbReference type="EMBL" id="TCC90371.1"/>
    </source>
</evidence>
<protein>
    <recommendedName>
        <fullName evidence="2">Signal transduction histidine kinase internal region domain-containing protein</fullName>
    </recommendedName>
</protein>
<accession>A0A4R0MTH0</accession>
<evidence type="ECO:0000256" key="1">
    <source>
        <dbReference type="SAM" id="Phobius"/>
    </source>
</evidence>
<dbReference type="EMBL" id="SJSK01000003">
    <property type="protein sequence ID" value="TCC90371.1"/>
    <property type="molecule type" value="Genomic_DNA"/>
</dbReference>
<dbReference type="AlphaFoldDB" id="A0A4R0MTH0"/>
<keyword evidence="1" id="KW-0472">Membrane</keyword>
<dbReference type="InterPro" id="IPR050640">
    <property type="entry name" value="Bact_2-comp_sensor_kinase"/>
</dbReference>
<sequence>MRPNEMDSFKFFCLNLINMKQKKLLSLGMTLLLGLSQLFAQKQSTISSLKLADWFETDIRISNLTHTSDYRFDVRYEISNKTQNGDLAFKVSIERMRLKYADVNNTWLGYDSYYPPYVENRKNNLTKQIYEITANAEGKISKLKLLSTATKVSFSVIDRKTQYYTPRTELSVGKFFQTEHLKQISETILNSLIVGKPLIKTVDLSNSAGEKNIVNAVVKSASFKLQKNAVIKGNITNLTKADSIYSVTRSSLSGNDEIFRFNKDGSFSANILAGPNTRRRWVFGKFDGDDEFDGFKTFSLLLEPLDTLTVKADALNFYNTVSFGGNAAAKASLSKDLVAVFDKQWVNESNYRSKSLKEFIAFQKQGQKDLDAVINKYTNRVSPEILNSCRTDFKYVQAGTKLEYFFHHRKLKPNLSIDDFPKGFFLSIDTLAVSMNGSEGGLYYMWYLTWLASYQQTKLGLVKSNQYAFYTDFATAMASFDGYPLYSSISESFKKELHKSDLENTERLKNYYEDFIANCGDTTLTNRIKELWAKARLWLPGNPSPVQKLLLKDGNVLDLTKFKGKPLVLIVNNNSPDILKGYLDLIKKQKGSEVHFVIAQWTRPNWSIDQQIKDLTNVTYVELSDDCPENFDLFYQQTKVFTFDSDFRVISGYLIDEYGGQVADKAEAHQVIKELIKKAIDSSVMTKEQKSSLINTIGWSIGSALLTLMVGFLVYRARIAGLRQKTLIKNKIKGLEIKAIRSQMNPHFMFNALNSIQSLINNDRYKEANVYLEKFALLMRRVLNNSEKNFVTLSDELDAIKLYCELEQLRFNFKFDIEVSPEVNTQLMEIPGMIIQPLVENSILHGLAQKGDEGRLTIHISCDQRYLKIVIKDNGTGLKENIGHGNKSFGLKLLKERLILLSADGNVGSLHLSSNLGENESGVIAVLTIPID</sequence>
<feature type="transmembrane region" description="Helical" evidence="1">
    <location>
        <begin position="697"/>
        <end position="715"/>
    </location>
</feature>
<dbReference type="PANTHER" id="PTHR34220:SF7">
    <property type="entry name" value="SENSOR HISTIDINE KINASE YPDA"/>
    <property type="match status" value="1"/>
</dbReference>
<dbReference type="Gene3D" id="3.30.565.10">
    <property type="entry name" value="Histidine kinase-like ATPase, C-terminal domain"/>
    <property type="match status" value="1"/>
</dbReference>
<comment type="caution">
    <text evidence="3">The sequence shown here is derived from an EMBL/GenBank/DDBJ whole genome shotgun (WGS) entry which is preliminary data.</text>
</comment>
<proteinExistence type="predicted"/>
<evidence type="ECO:0000259" key="2">
    <source>
        <dbReference type="Pfam" id="PF06580"/>
    </source>
</evidence>
<dbReference type="OrthoDB" id="9809670at2"/>
<evidence type="ECO:0000313" key="4">
    <source>
        <dbReference type="Proteomes" id="UP000292884"/>
    </source>
</evidence>
<keyword evidence="1" id="KW-0812">Transmembrane</keyword>
<keyword evidence="4" id="KW-1185">Reference proteome</keyword>
<name>A0A4R0MTH0_9SPHI</name>
<dbReference type="GO" id="GO:0016020">
    <property type="term" value="C:membrane"/>
    <property type="evidence" value="ECO:0007669"/>
    <property type="project" value="InterPro"/>
</dbReference>